<name>A0A4Q4PA82_9PLEO</name>
<feature type="region of interest" description="Disordered" evidence="1">
    <location>
        <begin position="161"/>
        <end position="214"/>
    </location>
</feature>
<dbReference type="AlphaFoldDB" id="A0A4Q4PA82"/>
<feature type="compositionally biased region" description="Polar residues" evidence="1">
    <location>
        <begin position="174"/>
        <end position="184"/>
    </location>
</feature>
<feature type="compositionally biased region" description="Basic residues" evidence="1">
    <location>
        <begin position="161"/>
        <end position="173"/>
    </location>
</feature>
<feature type="compositionally biased region" description="Acidic residues" evidence="1">
    <location>
        <begin position="195"/>
        <end position="205"/>
    </location>
</feature>
<accession>A0A4Q4PA82</accession>
<gene>
    <name evidence="2" type="ORF">AA0114_g4167</name>
    <name evidence="3" type="ORF">AA0119_g8137</name>
</gene>
<organism evidence="2 4">
    <name type="scientific">Alternaria tenuissima</name>
    <dbReference type="NCBI Taxonomy" id="119927"/>
    <lineage>
        <taxon>Eukaryota</taxon>
        <taxon>Fungi</taxon>
        <taxon>Dikarya</taxon>
        <taxon>Ascomycota</taxon>
        <taxon>Pezizomycotina</taxon>
        <taxon>Dothideomycetes</taxon>
        <taxon>Pleosporomycetidae</taxon>
        <taxon>Pleosporales</taxon>
        <taxon>Pleosporineae</taxon>
        <taxon>Pleosporaceae</taxon>
        <taxon>Alternaria</taxon>
        <taxon>Alternaria sect. Alternaria</taxon>
        <taxon>Alternaria alternata complex</taxon>
    </lineage>
</organism>
<dbReference type="Proteomes" id="UP000292402">
    <property type="component" value="Unassembled WGS sequence"/>
</dbReference>
<comment type="caution">
    <text evidence="2">The sequence shown here is derived from an EMBL/GenBank/DDBJ whole genome shotgun (WGS) entry which is preliminary data.</text>
</comment>
<keyword evidence="5" id="KW-1185">Reference proteome</keyword>
<dbReference type="EMBL" id="PDXF01000036">
    <property type="protein sequence ID" value="RYN96683.1"/>
    <property type="molecule type" value="Genomic_DNA"/>
</dbReference>
<sequence>MHRKNPISVLVYNTLFPTPSPTDPPSFSAHLSKNLVGEVRIETANFYGSLDTIEARYPGLNYAFQPHRKRLGRFPHHKRLFDAFDRLGLTEAEIQGFCRWEGTLWARERYERDEGVRVVDTTGVDIGAWVDTRRAYSSRNNGAGINVKTDIEVEIEELEHNHHHHHHHHHHSQSTRPMQHNNGGDTEMPDSSSSAEEDEDEESDSDSTSNELSSSVGFSLNARLLHAAALRESSGAMNIPMDPEWEQYLKEASERGELNIDATREALRTMAGQIAQLHQSTVEAESSEAVPQTFQPPAAPA</sequence>
<dbReference type="EMBL" id="PDXA01000011">
    <property type="protein sequence ID" value="RYN53882.1"/>
    <property type="molecule type" value="Genomic_DNA"/>
</dbReference>
<evidence type="ECO:0000313" key="4">
    <source>
        <dbReference type="Proteomes" id="UP000292402"/>
    </source>
</evidence>
<feature type="compositionally biased region" description="Polar residues" evidence="1">
    <location>
        <begin position="281"/>
        <end position="295"/>
    </location>
</feature>
<evidence type="ECO:0000313" key="3">
    <source>
        <dbReference type="EMBL" id="RYN96683.1"/>
    </source>
</evidence>
<reference evidence="4 5" key="2">
    <citation type="journal article" date="2019" name="bioRxiv">
        <title>Genomics, evolutionary history and diagnostics of the Alternaria alternata species group including apple and Asian pear pathotypes.</title>
        <authorList>
            <person name="Armitage A.D."/>
            <person name="Cockerton H.M."/>
            <person name="Sreenivasaprasad S."/>
            <person name="Woodhall J.W."/>
            <person name="Lane C.R."/>
            <person name="Harrison R.J."/>
            <person name="Clarkson J.P."/>
        </authorList>
    </citation>
    <scope>NUCLEOTIDE SEQUENCE [LARGE SCALE GENOMIC DNA]</scope>
    <source>
        <strain evidence="4">FERA 1082</strain>
        <strain evidence="5">FERA 635</strain>
    </source>
</reference>
<reference evidence="2" key="3">
    <citation type="journal article" date="2019" name="J. ISSAAS">
        <title>Genomics, evolutionary history and diagnostics of the Alternaria alternata species group including apple and Asian pear pathotypes.</title>
        <authorList>
            <person name="Armitage A.D."/>
            <person name="Cockerton H.M."/>
            <person name="Sreenivasaprasad S."/>
            <person name="Woodhall J."/>
            <person name="Lane C."/>
            <person name="Harrison R.J."/>
            <person name="Clarkson J.P."/>
        </authorList>
    </citation>
    <scope>NUCLEOTIDE SEQUENCE</scope>
    <source>
        <strain evidence="2">FERA 1082</strain>
    </source>
</reference>
<evidence type="ECO:0000256" key="1">
    <source>
        <dbReference type="SAM" id="MobiDB-lite"/>
    </source>
</evidence>
<reference evidence="3" key="1">
    <citation type="submission" date="2017-10" db="EMBL/GenBank/DDBJ databases">
        <authorList>
            <person name="Armitage A.D."/>
            <person name="Barbara D.J."/>
            <person name="Woodhall J.W."/>
            <person name="Sreenivasaprasad S."/>
            <person name="Lane C.R."/>
            <person name="Clarkson J.P."/>
            <person name="Harrison R.J."/>
        </authorList>
    </citation>
    <scope>NUCLEOTIDE SEQUENCE</scope>
    <source>
        <strain evidence="3">FERA 635</strain>
    </source>
</reference>
<evidence type="ECO:0000313" key="2">
    <source>
        <dbReference type="EMBL" id="RYN53882.1"/>
    </source>
</evidence>
<evidence type="ECO:0000313" key="5">
    <source>
        <dbReference type="Proteomes" id="UP000293195"/>
    </source>
</evidence>
<feature type="region of interest" description="Disordered" evidence="1">
    <location>
        <begin position="281"/>
        <end position="301"/>
    </location>
</feature>
<dbReference type="Proteomes" id="UP000293195">
    <property type="component" value="Unassembled WGS sequence"/>
</dbReference>
<proteinExistence type="predicted"/>
<protein>
    <submittedName>
        <fullName evidence="2">Uncharacterized protein</fullName>
    </submittedName>
</protein>